<dbReference type="VEuPathDB" id="FungiDB:H310_01334"/>
<dbReference type="RefSeq" id="XP_008862633.1">
    <property type="nucleotide sequence ID" value="XM_008864411.1"/>
</dbReference>
<proteinExistence type="predicted"/>
<accession>A0A024UT50</accession>
<reference evidence="1" key="1">
    <citation type="submission" date="2013-12" db="EMBL/GenBank/DDBJ databases">
        <title>The Genome Sequence of Aphanomyces invadans NJM9701.</title>
        <authorList>
            <consortium name="The Broad Institute Genomics Platform"/>
            <person name="Russ C."/>
            <person name="Tyler B."/>
            <person name="van West P."/>
            <person name="Dieguez-Uribeondo J."/>
            <person name="Young S.K."/>
            <person name="Zeng Q."/>
            <person name="Gargeya S."/>
            <person name="Fitzgerald M."/>
            <person name="Abouelleil A."/>
            <person name="Alvarado L."/>
            <person name="Chapman S.B."/>
            <person name="Gainer-Dewar J."/>
            <person name="Goldberg J."/>
            <person name="Griggs A."/>
            <person name="Gujja S."/>
            <person name="Hansen M."/>
            <person name="Howarth C."/>
            <person name="Imamovic A."/>
            <person name="Ireland A."/>
            <person name="Larimer J."/>
            <person name="McCowan C."/>
            <person name="Murphy C."/>
            <person name="Pearson M."/>
            <person name="Poon T.W."/>
            <person name="Priest M."/>
            <person name="Roberts A."/>
            <person name="Saif S."/>
            <person name="Shea T."/>
            <person name="Sykes S."/>
            <person name="Wortman J."/>
            <person name="Nusbaum C."/>
            <person name="Birren B."/>
        </authorList>
    </citation>
    <scope>NUCLEOTIDE SEQUENCE [LARGE SCALE GENOMIC DNA]</scope>
    <source>
        <strain evidence="1">NJM9701</strain>
    </source>
</reference>
<protein>
    <submittedName>
        <fullName evidence="1">Uncharacterized protein</fullName>
    </submittedName>
</protein>
<gene>
    <name evidence="1" type="ORF">H310_01334</name>
</gene>
<organism evidence="1">
    <name type="scientific">Aphanomyces invadans</name>
    <dbReference type="NCBI Taxonomy" id="157072"/>
    <lineage>
        <taxon>Eukaryota</taxon>
        <taxon>Sar</taxon>
        <taxon>Stramenopiles</taxon>
        <taxon>Oomycota</taxon>
        <taxon>Saprolegniomycetes</taxon>
        <taxon>Saprolegniales</taxon>
        <taxon>Verrucalvaceae</taxon>
        <taxon>Aphanomyces</taxon>
    </lineage>
</organism>
<name>A0A024UT50_9STRA</name>
<dbReference type="AlphaFoldDB" id="A0A024UT50"/>
<sequence>MMIRRPHPVHATTRPRMRLLSGTNGAYATHRVEHDAALQRRALAWLKSEETTLFPPRITLTGVPVHPSSHHVCKSSRMIPSTRLPQPTNLSGKFWFAVVTLAWFCAVTTSAGPMTQNDGWNEKMSMRERSRLSMEWCDVDAQNVEAMVSTERAVQRPQPRRNGIGSRLAMWALRHLHAQAFEPLISPYEHITDIHVE</sequence>
<dbReference type="EMBL" id="KI913953">
    <property type="protein sequence ID" value="ETW08828.1"/>
    <property type="molecule type" value="Genomic_DNA"/>
</dbReference>
<dbReference type="OrthoDB" id="79258at2759"/>
<dbReference type="GeneID" id="20078384"/>
<evidence type="ECO:0000313" key="1">
    <source>
        <dbReference type="EMBL" id="ETW08828.1"/>
    </source>
</evidence>